<sequence length="153" mass="17983">MWYKVDFKRIVVLFLPVAIRTTDIIALIQSLIAPLVDLYDQWVGYRAANLYRLAHNGQVCHLRKVLNDTFDSSDRRIQIMDGNKFNREYIYTPPEKDIKYLGTLYLRPSGDYADTGVDFIVLVPNGLQFNIDDMKAMVNYYRLAAKRYDIRYE</sequence>
<evidence type="ECO:0000313" key="1">
    <source>
        <dbReference type="EMBL" id="EEI90195.1"/>
    </source>
</evidence>
<dbReference type="EMBL" id="ACHB01000092">
    <property type="protein sequence ID" value="EEI90195.1"/>
    <property type="molecule type" value="Genomic_DNA"/>
</dbReference>
<accession>C2G3J0</accession>
<proteinExistence type="predicted"/>
<organism evidence="1 2">
    <name type="scientific">Sphingobacterium spiritivorum ATCC 33300</name>
    <dbReference type="NCBI Taxonomy" id="525372"/>
    <lineage>
        <taxon>Bacteria</taxon>
        <taxon>Pseudomonadati</taxon>
        <taxon>Bacteroidota</taxon>
        <taxon>Sphingobacteriia</taxon>
        <taxon>Sphingobacteriales</taxon>
        <taxon>Sphingobacteriaceae</taxon>
        <taxon>Sphingobacterium</taxon>
    </lineage>
</organism>
<gene>
    <name evidence="1" type="ORF">HMPREF0765_4146</name>
</gene>
<dbReference type="AlphaFoldDB" id="C2G3J0"/>
<protein>
    <submittedName>
        <fullName evidence="1">Uncharacterized protein</fullName>
    </submittedName>
</protein>
<dbReference type="Proteomes" id="UP000006241">
    <property type="component" value="Unassembled WGS sequence"/>
</dbReference>
<reference evidence="1 2" key="1">
    <citation type="submission" date="2009-01" db="EMBL/GenBank/DDBJ databases">
        <authorList>
            <person name="Qin X."/>
            <person name="Bachman B."/>
            <person name="Battles P."/>
            <person name="Bell A."/>
            <person name="Bess C."/>
            <person name="Bickham C."/>
            <person name="Chaboub L."/>
            <person name="Chen D."/>
            <person name="Coyle M."/>
            <person name="Deiros D.R."/>
            <person name="Dinh H."/>
            <person name="Forbes L."/>
            <person name="Fowler G."/>
            <person name="Francisco L."/>
            <person name="Fu Q."/>
            <person name="Gubbala S."/>
            <person name="Hale W."/>
            <person name="Han Y."/>
            <person name="Hemphill L."/>
            <person name="Highlander S.K."/>
            <person name="Hirani K."/>
            <person name="Hogues M."/>
            <person name="Jackson L."/>
            <person name="Jakkamsetti A."/>
            <person name="Javaid M."/>
            <person name="Jiang H."/>
            <person name="Korchina V."/>
            <person name="Kovar C."/>
            <person name="Lara F."/>
            <person name="Lee S."/>
            <person name="Mata R."/>
            <person name="Mathew T."/>
            <person name="Moen C."/>
            <person name="Morales K."/>
            <person name="Munidasa M."/>
            <person name="Nazareth L."/>
            <person name="Ngo R."/>
            <person name="Nguyen L."/>
            <person name="Okwuonu G."/>
            <person name="Ongeri F."/>
            <person name="Patil S."/>
            <person name="Petrosino J."/>
            <person name="Pham C."/>
            <person name="Pham P."/>
            <person name="Pu L.-L."/>
            <person name="Puazo M."/>
            <person name="Raj R."/>
            <person name="Reid J."/>
            <person name="Rouhana J."/>
            <person name="Saada N."/>
            <person name="Shang Y."/>
            <person name="Simmons D."/>
            <person name="Thornton R."/>
            <person name="Warren J."/>
            <person name="Weissenberger G."/>
            <person name="Zhang J."/>
            <person name="Zhang L."/>
            <person name="Zhou C."/>
            <person name="Zhu D."/>
            <person name="Muzny D."/>
            <person name="Worley K."/>
            <person name="Gibbs R."/>
        </authorList>
    </citation>
    <scope>NUCLEOTIDE SEQUENCE [LARGE SCALE GENOMIC DNA]</scope>
    <source>
        <strain evidence="1 2">ATCC 33300</strain>
    </source>
</reference>
<evidence type="ECO:0000313" key="2">
    <source>
        <dbReference type="Proteomes" id="UP000006241"/>
    </source>
</evidence>
<dbReference type="RefSeq" id="WP_003003546.1">
    <property type="nucleotide sequence ID" value="NZ_GG668630.1"/>
</dbReference>
<dbReference type="HOGENOM" id="CLU_134337_0_0_10"/>
<name>C2G3J0_SPHSI</name>
<comment type="caution">
    <text evidence="1">The sequence shown here is derived from an EMBL/GenBank/DDBJ whole genome shotgun (WGS) entry which is preliminary data.</text>
</comment>